<dbReference type="InterPro" id="IPR002220">
    <property type="entry name" value="DapA-like"/>
</dbReference>
<evidence type="ECO:0000256" key="1">
    <source>
        <dbReference type="ARBA" id="ARBA00023239"/>
    </source>
</evidence>
<dbReference type="PANTHER" id="PTHR12128:SF51">
    <property type="entry name" value="BLL4205 PROTEIN"/>
    <property type="match status" value="1"/>
</dbReference>
<dbReference type="GO" id="GO:0008840">
    <property type="term" value="F:4-hydroxy-tetrahydrodipicolinate synthase activity"/>
    <property type="evidence" value="ECO:0007669"/>
    <property type="project" value="TreeGrafter"/>
</dbReference>
<dbReference type="OrthoDB" id="3688938at2"/>
<keyword evidence="3" id="KW-1185">Reference proteome</keyword>
<name>A0A3D9V0S9_THECX</name>
<dbReference type="SMART" id="SM01130">
    <property type="entry name" value="DHDPS"/>
    <property type="match status" value="1"/>
</dbReference>
<protein>
    <submittedName>
        <fullName evidence="2">4-hydroxy-tetrahydrodipicolinate synthase</fullName>
    </submittedName>
</protein>
<dbReference type="SUPFAM" id="SSF51569">
    <property type="entry name" value="Aldolase"/>
    <property type="match status" value="1"/>
</dbReference>
<comment type="caution">
    <text evidence="2">The sequence shown here is derived from an EMBL/GenBank/DDBJ whole genome shotgun (WGS) entry which is preliminary data.</text>
</comment>
<dbReference type="Proteomes" id="UP000256485">
    <property type="component" value="Unassembled WGS sequence"/>
</dbReference>
<dbReference type="PANTHER" id="PTHR12128">
    <property type="entry name" value="DIHYDRODIPICOLINATE SYNTHASE"/>
    <property type="match status" value="1"/>
</dbReference>
<accession>A0A3D9V0S9</accession>
<dbReference type="EMBL" id="QTUC01000001">
    <property type="protein sequence ID" value="REF35127.1"/>
    <property type="molecule type" value="Genomic_DNA"/>
</dbReference>
<reference evidence="2 3" key="1">
    <citation type="submission" date="2018-08" db="EMBL/GenBank/DDBJ databases">
        <title>Sequencing the genomes of 1000 actinobacteria strains.</title>
        <authorList>
            <person name="Klenk H.-P."/>
        </authorList>
    </citation>
    <scope>NUCLEOTIDE SEQUENCE [LARGE SCALE GENOMIC DNA]</scope>
    <source>
        <strain evidence="2 3">DSM 22891</strain>
    </source>
</reference>
<dbReference type="Pfam" id="PF00701">
    <property type="entry name" value="DHDPS"/>
    <property type="match status" value="1"/>
</dbReference>
<dbReference type="Gene3D" id="3.20.20.70">
    <property type="entry name" value="Aldolase class I"/>
    <property type="match status" value="1"/>
</dbReference>
<keyword evidence="1" id="KW-0456">Lyase</keyword>
<dbReference type="CDD" id="cd00408">
    <property type="entry name" value="DHDPS-like"/>
    <property type="match status" value="1"/>
</dbReference>
<evidence type="ECO:0000313" key="2">
    <source>
        <dbReference type="EMBL" id="REF35127.1"/>
    </source>
</evidence>
<evidence type="ECO:0000313" key="3">
    <source>
        <dbReference type="Proteomes" id="UP000256485"/>
    </source>
</evidence>
<sequence length="330" mass="34766">MTSNGTGPRRPAAVARVRDLLRGRVVAATLTPFHADGRIAREAVAGYAAALRRGGAGALAVGAHTGRGGRLQPDDLAVLVSEYADASGLPIIAGLALAPERPVEDAIRLGLRLRAAGAAALLVCPVSGASPADIVRLHERLGEETELPLMAFVLYERASGCQYAEETVAELLTLPWVCGVKLALLDNAVACQDILATARAVDPDALVMTGEDRMYGPSLMWGADTALLGIASALPEWSVAVLDAWTRGDHASFVAASTRLDALGRLTFREPMEGYVQRMAWIAAWQGILPSEVAVDPFGPPLPAGERERLLSAVRALADTPDARLCQSRL</sequence>
<dbReference type="RefSeq" id="WP_115848963.1">
    <property type="nucleotide sequence ID" value="NZ_QTUC01000001.1"/>
</dbReference>
<proteinExistence type="predicted"/>
<dbReference type="AlphaFoldDB" id="A0A3D9V0S9"/>
<gene>
    <name evidence="2" type="ORF">DFJ64_0498</name>
</gene>
<organism evidence="2 3">
    <name type="scientific">Thermasporomyces composti</name>
    <dbReference type="NCBI Taxonomy" id="696763"/>
    <lineage>
        <taxon>Bacteria</taxon>
        <taxon>Bacillati</taxon>
        <taxon>Actinomycetota</taxon>
        <taxon>Actinomycetes</taxon>
        <taxon>Propionibacteriales</taxon>
        <taxon>Nocardioidaceae</taxon>
        <taxon>Thermasporomyces</taxon>
    </lineage>
</organism>
<dbReference type="InterPro" id="IPR013785">
    <property type="entry name" value="Aldolase_TIM"/>
</dbReference>